<evidence type="ECO:0000313" key="1">
    <source>
        <dbReference type="EMBL" id="EHO13858.1"/>
    </source>
</evidence>
<comment type="caution">
    <text evidence="1">The sequence shown here is derived from an EMBL/GenBank/DDBJ whole genome shotgun (WGS) entry which is preliminary data.</text>
</comment>
<dbReference type="EMBL" id="AGEE01000008">
    <property type="protein sequence ID" value="EHO13858.1"/>
    <property type="molecule type" value="Genomic_DNA"/>
</dbReference>
<dbReference type="AlphaFoldDB" id="A0AAV3F533"/>
<protein>
    <submittedName>
        <fullName evidence="1">Uncharacterized protein</fullName>
    </submittedName>
</protein>
<dbReference type="Proteomes" id="UP000004834">
    <property type="component" value="Unassembled WGS sequence"/>
</dbReference>
<evidence type="ECO:0000313" key="2">
    <source>
        <dbReference type="Proteomes" id="UP000004834"/>
    </source>
</evidence>
<reference evidence="1 2" key="1">
    <citation type="submission" date="2011-11" db="EMBL/GenBank/DDBJ databases">
        <title>The Genome Sequence of Myroides odoratimimus CIP 101113.</title>
        <authorList>
            <person name="Earl A."/>
            <person name="Ward D."/>
            <person name="Feldgarden M."/>
            <person name="Gevers D."/>
            <person name="Huys G."/>
            <person name="Young S.K."/>
            <person name="Zeng Q."/>
            <person name="Gargeya S."/>
            <person name="Fitzgerald M."/>
            <person name="Haas B."/>
            <person name="Abouelleil A."/>
            <person name="Alvarado L."/>
            <person name="Arachchi H.M."/>
            <person name="Berlin A."/>
            <person name="Brown A."/>
            <person name="Chapman S.B."/>
            <person name="Chen Z."/>
            <person name="Dunbar C."/>
            <person name="Freedman E."/>
            <person name="Gearin G."/>
            <person name="Goldberg J."/>
            <person name="Griggs A."/>
            <person name="Gujja S."/>
            <person name="Heiman D."/>
            <person name="Howarth C."/>
            <person name="Larson L."/>
            <person name="Lui A."/>
            <person name="MacDonald P.J.P."/>
            <person name="Montmayeur A."/>
            <person name="Murphy C."/>
            <person name="Neiman D."/>
            <person name="Pearson M."/>
            <person name="Priest M."/>
            <person name="Roberts A."/>
            <person name="Saif S."/>
            <person name="Shea T."/>
            <person name="Shenoy N."/>
            <person name="Sisk P."/>
            <person name="Stolte C."/>
            <person name="Sykes S."/>
            <person name="Wortman J."/>
            <person name="Nusbaum C."/>
            <person name="Birren B."/>
        </authorList>
    </citation>
    <scope>NUCLEOTIDE SEQUENCE [LARGE SCALE GENOMIC DNA]</scope>
    <source>
        <strain evidence="1 2">CIP 101113</strain>
    </source>
</reference>
<gene>
    <name evidence="1" type="ORF">HMPREF9715_00932</name>
</gene>
<sequence>MMTNVDKKNTSEKMRSHISEKEAYIKESFKVIDDWLPTGYVALVQKKVNVAPGTIRNVRSARKGNLNVIRALLKVAKENKKFIEELKDSI</sequence>
<name>A0AAV3F533_9FLAO</name>
<proteinExistence type="predicted"/>
<organism evidence="1 2">
    <name type="scientific">Myroides odoratimimus CIP 101113</name>
    <dbReference type="NCBI Taxonomy" id="883154"/>
    <lineage>
        <taxon>Bacteria</taxon>
        <taxon>Pseudomonadati</taxon>
        <taxon>Bacteroidota</taxon>
        <taxon>Flavobacteriia</taxon>
        <taxon>Flavobacteriales</taxon>
        <taxon>Flavobacteriaceae</taxon>
        <taxon>Myroides</taxon>
    </lineage>
</organism>
<accession>A0AAV3F533</accession>
<dbReference type="RefSeq" id="WP_006262986.1">
    <property type="nucleotide sequence ID" value="NZ_JH590837.1"/>
</dbReference>